<dbReference type="PANTHER" id="PTHR34613:SF1">
    <property type="entry name" value="SLL6017 PROTEIN"/>
    <property type="match status" value="1"/>
</dbReference>
<dbReference type="EMBL" id="RSAS01000942">
    <property type="protein sequence ID" value="RRR65523.1"/>
    <property type="molecule type" value="Genomic_DNA"/>
</dbReference>
<accession>A0A426TQI2</accession>
<feature type="coiled-coil region" evidence="1">
    <location>
        <begin position="222"/>
        <end position="266"/>
    </location>
</feature>
<gene>
    <name evidence="2" type="ORF">EI684_22885</name>
</gene>
<dbReference type="PANTHER" id="PTHR34613">
    <property type="entry name" value="SLL0800 PROTEIN"/>
    <property type="match status" value="1"/>
</dbReference>
<keyword evidence="1" id="KW-0175">Coiled coil</keyword>
<proteinExistence type="predicted"/>
<protein>
    <recommendedName>
        <fullName evidence="4">Rpn family recombination-promoting nuclease/putative transposase</fullName>
    </recommendedName>
</protein>
<sequence>MQTDIPLKRLTALCAHDLLPLLSNGEAHVIAVETLELPASATRLDNVLRLRSSGGQEYLHVIEWQGYTDPAVLWRLLGYLAWLGQRHHQQVVIGTVIYLNPASDVGDTLRQTVDGDDLLVWQVPVVRLWEQDAEEAVQRGPLGLAVLSPLMRGATEALVKQVVSQILTDAPLTQQADLLSILGVFAEPLMPTERFVALIGKERLMSSDLITYLVDEKIATIEKEIEKKIEKEIEKKIEKEIEKKYADELQQTRITLSRAIQELVEDTVIFRFPATPAVLVRNIRSCTDAEQLAALHHAILQAPDQPTVEALLTALPTEGGRRSV</sequence>
<evidence type="ECO:0008006" key="4">
    <source>
        <dbReference type="Google" id="ProtNLM"/>
    </source>
</evidence>
<evidence type="ECO:0000256" key="1">
    <source>
        <dbReference type="SAM" id="Coils"/>
    </source>
</evidence>
<organism evidence="2 3">
    <name type="scientific">Candidatus Viridilinea halotolerans</name>
    <dbReference type="NCBI Taxonomy" id="2491704"/>
    <lineage>
        <taxon>Bacteria</taxon>
        <taxon>Bacillati</taxon>
        <taxon>Chloroflexota</taxon>
        <taxon>Chloroflexia</taxon>
        <taxon>Chloroflexales</taxon>
        <taxon>Chloroflexineae</taxon>
        <taxon>Oscillochloridaceae</taxon>
        <taxon>Candidatus Viridilinea</taxon>
    </lineage>
</organism>
<name>A0A426TQI2_9CHLR</name>
<comment type="caution">
    <text evidence="2">The sequence shown here is derived from an EMBL/GenBank/DDBJ whole genome shotgun (WGS) entry which is preliminary data.</text>
</comment>
<evidence type="ECO:0000313" key="2">
    <source>
        <dbReference type="EMBL" id="RRR65523.1"/>
    </source>
</evidence>
<reference evidence="2 3" key="1">
    <citation type="submission" date="2018-12" db="EMBL/GenBank/DDBJ databases">
        <title>Genome Sequence of Candidatus Viridilinea halotolerans isolated from saline sulfide-rich spring.</title>
        <authorList>
            <person name="Grouzdev D.S."/>
            <person name="Burganskaya E.I."/>
            <person name="Krutkina M.S."/>
            <person name="Sukhacheva M.V."/>
            <person name="Gorlenko V.M."/>
        </authorList>
    </citation>
    <scope>NUCLEOTIDE SEQUENCE [LARGE SCALE GENOMIC DNA]</scope>
    <source>
        <strain evidence="2">Chok-6</strain>
    </source>
</reference>
<evidence type="ECO:0000313" key="3">
    <source>
        <dbReference type="Proteomes" id="UP000280307"/>
    </source>
</evidence>
<dbReference type="AlphaFoldDB" id="A0A426TQI2"/>
<dbReference type="Proteomes" id="UP000280307">
    <property type="component" value="Unassembled WGS sequence"/>
</dbReference>